<dbReference type="EMBL" id="JACCBY010000001">
    <property type="protein sequence ID" value="NYD89036.1"/>
    <property type="molecule type" value="Genomic_DNA"/>
</dbReference>
<dbReference type="RefSeq" id="WP_179507556.1">
    <property type="nucleotide sequence ID" value="NZ_JACCBY010000001.1"/>
</dbReference>
<comment type="caution">
    <text evidence="3">The sequence shown here is derived from an EMBL/GenBank/DDBJ whole genome shotgun (WGS) entry which is preliminary data.</text>
</comment>
<evidence type="ECO:0000256" key="1">
    <source>
        <dbReference type="SAM" id="MobiDB-lite"/>
    </source>
</evidence>
<sequence length="245" mass="26210">MGRIERQPSGTTGKRGGCGDAIPPLTTDFDQDWKGGLATTGQGDRSSLPLRSWMVAPRRIGGRTYQGECIIARVRHVTYQQQSTTSGRTAGILGLSSDGAGFVTGGGGFIDTTHQGVVNVVLEDEVGRHMTLELPSEISVLPDSIVRLDQVNGRMIAATNITGRQGRIITLGPSGFIEAASFTKLHAALTIAAMMMAGQILSPHFLAGLAMTAALAALPVHRFQRIQSLRRQRAELKNYMLEVLS</sequence>
<dbReference type="AlphaFoldDB" id="A0A7Y9FKK0"/>
<evidence type="ECO:0000256" key="2">
    <source>
        <dbReference type="SAM" id="Phobius"/>
    </source>
</evidence>
<organism evidence="3 4">
    <name type="scientific">Sphingomonas melonis</name>
    <dbReference type="NCBI Taxonomy" id="152682"/>
    <lineage>
        <taxon>Bacteria</taxon>
        <taxon>Pseudomonadati</taxon>
        <taxon>Pseudomonadota</taxon>
        <taxon>Alphaproteobacteria</taxon>
        <taxon>Sphingomonadales</taxon>
        <taxon>Sphingomonadaceae</taxon>
        <taxon>Sphingomonas</taxon>
    </lineage>
</organism>
<evidence type="ECO:0000313" key="4">
    <source>
        <dbReference type="Proteomes" id="UP000517753"/>
    </source>
</evidence>
<dbReference type="Proteomes" id="UP000517753">
    <property type="component" value="Unassembled WGS sequence"/>
</dbReference>
<name>A0A7Y9FKK0_9SPHN</name>
<reference evidence="3 4" key="1">
    <citation type="submission" date="2020-08" db="EMBL/GenBank/DDBJ databases">
        <title>The Agave Microbiome: Exploring the role of microbial communities in plant adaptations to desert environments.</title>
        <authorList>
            <person name="Partida-Martinez L.P."/>
        </authorList>
    </citation>
    <scope>NUCLEOTIDE SEQUENCE [LARGE SCALE GENOMIC DNA]</scope>
    <source>
        <strain evidence="3 4">AS2.3</strain>
    </source>
</reference>
<feature type="region of interest" description="Disordered" evidence="1">
    <location>
        <begin position="1"/>
        <end position="25"/>
    </location>
</feature>
<accession>A0A7Y9FKK0</accession>
<keyword evidence="2" id="KW-0812">Transmembrane</keyword>
<feature type="transmembrane region" description="Helical" evidence="2">
    <location>
        <begin position="205"/>
        <end position="223"/>
    </location>
</feature>
<protein>
    <submittedName>
        <fullName evidence="3">Uncharacterized protein</fullName>
    </submittedName>
</protein>
<gene>
    <name evidence="3" type="ORF">HD841_000805</name>
</gene>
<keyword evidence="2" id="KW-1133">Transmembrane helix</keyword>
<proteinExistence type="predicted"/>
<keyword evidence="4" id="KW-1185">Reference proteome</keyword>
<keyword evidence="2" id="KW-0472">Membrane</keyword>
<evidence type="ECO:0000313" key="3">
    <source>
        <dbReference type="EMBL" id="NYD89036.1"/>
    </source>
</evidence>